<organism evidence="2">
    <name type="scientific">Utricularia reniformis</name>
    <dbReference type="NCBI Taxonomy" id="192314"/>
    <lineage>
        <taxon>Eukaryota</taxon>
        <taxon>Viridiplantae</taxon>
        <taxon>Streptophyta</taxon>
        <taxon>Embryophyta</taxon>
        <taxon>Tracheophyta</taxon>
        <taxon>Spermatophyta</taxon>
        <taxon>Magnoliopsida</taxon>
        <taxon>eudicotyledons</taxon>
        <taxon>Gunneridae</taxon>
        <taxon>Pentapetalae</taxon>
        <taxon>asterids</taxon>
        <taxon>lamiids</taxon>
        <taxon>Lamiales</taxon>
        <taxon>Lentibulariaceae</taxon>
        <taxon>Utricularia</taxon>
    </lineage>
</organism>
<dbReference type="EMBL" id="KY774314">
    <property type="protein sequence ID" value="ART30402.1"/>
    <property type="molecule type" value="Genomic_DNA"/>
</dbReference>
<feature type="signal peptide" evidence="1">
    <location>
        <begin position="1"/>
        <end position="22"/>
    </location>
</feature>
<keyword evidence="2" id="KW-0496">Mitochondrion</keyword>
<name>A0A1Y0AZ08_9LAMI</name>
<accession>A0A1Y0AZ08</accession>
<gene>
    <name evidence="2" type="ORF">AEK19_MT1730</name>
</gene>
<keyword evidence="1" id="KW-0732">Signal</keyword>
<dbReference type="AlphaFoldDB" id="A0A1Y0AZ08"/>
<evidence type="ECO:0000256" key="1">
    <source>
        <dbReference type="SAM" id="SignalP"/>
    </source>
</evidence>
<evidence type="ECO:0000313" key="2">
    <source>
        <dbReference type="EMBL" id="ART30402.1"/>
    </source>
</evidence>
<sequence length="62" mass="7210">MKRSRLLLILSLLNEWNQQLWFHNGTNKMRFKYLALPTYPTTISTTPDISKSIAATILLLMT</sequence>
<protein>
    <submittedName>
        <fullName evidence="2">Uncharacterized protein</fullName>
    </submittedName>
</protein>
<geneLocation type="mitochondrion" evidence="2"/>
<reference evidence="2" key="1">
    <citation type="submission" date="2017-03" db="EMBL/GenBank/DDBJ databases">
        <title>The mitochondrial genome of the carnivorous plant Utricularia reniformis (Lentibulariaceae): structure, comparative analysis and evolutionary landmarks.</title>
        <authorList>
            <person name="Silva S.R."/>
            <person name="Alvarenga D.O."/>
            <person name="Michael T.P."/>
            <person name="Miranda V.F.O."/>
            <person name="Varani A.M."/>
        </authorList>
    </citation>
    <scope>NUCLEOTIDE SEQUENCE</scope>
</reference>
<proteinExistence type="predicted"/>
<feature type="chain" id="PRO_5012101132" evidence="1">
    <location>
        <begin position="23"/>
        <end position="62"/>
    </location>
</feature>